<dbReference type="Proteomes" id="UP000295292">
    <property type="component" value="Unassembled WGS sequence"/>
</dbReference>
<dbReference type="InterPro" id="IPR022276">
    <property type="entry name" value="Conjug_transposon_TraK"/>
</dbReference>
<protein>
    <submittedName>
        <fullName evidence="1">Conjugative transposon TraK protein</fullName>
    </submittedName>
</protein>
<dbReference type="RefSeq" id="WP_133586387.1">
    <property type="nucleotide sequence ID" value="NZ_SNYV01000018.1"/>
</dbReference>
<dbReference type="EMBL" id="SNYV01000018">
    <property type="protein sequence ID" value="TDQ73805.1"/>
    <property type="molecule type" value="Genomic_DNA"/>
</dbReference>
<dbReference type="NCBIfam" id="TIGR03781">
    <property type="entry name" value="Bac_Flav_CT_K"/>
    <property type="match status" value="1"/>
</dbReference>
<accession>A0A4R6WAA7</accession>
<gene>
    <name evidence="1" type="ORF">CLV99_4242</name>
</gene>
<proteinExistence type="predicted"/>
<evidence type="ECO:0000313" key="1">
    <source>
        <dbReference type="EMBL" id="TDQ73805.1"/>
    </source>
</evidence>
<sequence length="205" mass="23530">MFKKVINMDASFRQMRLVAIVAVCASFSLCAFVVSKFFRMSSELQSTIYVLGNGKAIEAFASNRKENIPIEAKDHIATFHEYFFDLPPDDNQIKKNIAKALYLADHSAKREYDNLVEVNYYMTLVSSNINQTITIDSIHLNFDVIPFQFRCFATQTITRATSIANRSLITEGKLRTVQRSENNSHGFLIEQWKIVENKDISVKKR</sequence>
<reference evidence="1 2" key="1">
    <citation type="submission" date="2019-03" db="EMBL/GenBank/DDBJ databases">
        <title>Genomic Encyclopedia of Archaeal and Bacterial Type Strains, Phase II (KMG-II): from individual species to whole genera.</title>
        <authorList>
            <person name="Goeker M."/>
        </authorList>
    </citation>
    <scope>NUCLEOTIDE SEQUENCE [LARGE SCALE GENOMIC DNA]</scope>
    <source>
        <strain evidence="1 2">DSM 28353</strain>
    </source>
</reference>
<evidence type="ECO:0000313" key="2">
    <source>
        <dbReference type="Proteomes" id="UP000295292"/>
    </source>
</evidence>
<dbReference type="AlphaFoldDB" id="A0A4R6WAA7"/>
<dbReference type="OrthoDB" id="1039148at2"/>
<comment type="caution">
    <text evidence="1">The sequence shown here is derived from an EMBL/GenBank/DDBJ whole genome shotgun (WGS) entry which is preliminary data.</text>
</comment>
<name>A0A4R6WAA7_9SPHI</name>
<organism evidence="1 2">
    <name type="scientific">Sphingobacterium yanglingense</name>
    <dbReference type="NCBI Taxonomy" id="1437280"/>
    <lineage>
        <taxon>Bacteria</taxon>
        <taxon>Pseudomonadati</taxon>
        <taxon>Bacteroidota</taxon>
        <taxon>Sphingobacteriia</taxon>
        <taxon>Sphingobacteriales</taxon>
        <taxon>Sphingobacteriaceae</taxon>
        <taxon>Sphingobacterium</taxon>
    </lineage>
</organism>
<keyword evidence="2" id="KW-1185">Reference proteome</keyword>